<proteinExistence type="predicted"/>
<sequence length="124" mass="13430">MKLVFLITTLFVVAAFVRANDSLSSEEQSTTKRGGIFIRSTPDSGDTRDGQPCVIIVGKTEPGMCIETTCVTAGQREEENEDCKNNPQKRCMLARRGPENGVCDNGVCVGNQGGRDEFHPSCSN</sequence>
<organism evidence="3 4">
    <name type="scientific">Ditylenchus destructor</name>
    <dbReference type="NCBI Taxonomy" id="166010"/>
    <lineage>
        <taxon>Eukaryota</taxon>
        <taxon>Metazoa</taxon>
        <taxon>Ecdysozoa</taxon>
        <taxon>Nematoda</taxon>
        <taxon>Chromadorea</taxon>
        <taxon>Rhabditida</taxon>
        <taxon>Tylenchina</taxon>
        <taxon>Tylenchomorpha</taxon>
        <taxon>Sphaerularioidea</taxon>
        <taxon>Anguinidae</taxon>
        <taxon>Anguininae</taxon>
        <taxon>Ditylenchus</taxon>
    </lineage>
</organism>
<keyword evidence="2" id="KW-0732">Signal</keyword>
<name>A0AAD4NBL1_9BILA</name>
<evidence type="ECO:0000313" key="4">
    <source>
        <dbReference type="Proteomes" id="UP001201812"/>
    </source>
</evidence>
<evidence type="ECO:0000256" key="1">
    <source>
        <dbReference type="SAM" id="MobiDB-lite"/>
    </source>
</evidence>
<reference evidence="3" key="1">
    <citation type="submission" date="2022-01" db="EMBL/GenBank/DDBJ databases">
        <title>Genome Sequence Resource for Two Populations of Ditylenchus destructor, the Migratory Endoparasitic Phytonematode.</title>
        <authorList>
            <person name="Zhang H."/>
            <person name="Lin R."/>
            <person name="Xie B."/>
        </authorList>
    </citation>
    <scope>NUCLEOTIDE SEQUENCE</scope>
    <source>
        <strain evidence="3">BazhouSP</strain>
    </source>
</reference>
<comment type="caution">
    <text evidence="3">The sequence shown here is derived from an EMBL/GenBank/DDBJ whole genome shotgun (WGS) entry which is preliminary data.</text>
</comment>
<evidence type="ECO:0000313" key="3">
    <source>
        <dbReference type="EMBL" id="KAI1725949.1"/>
    </source>
</evidence>
<dbReference type="Proteomes" id="UP001201812">
    <property type="component" value="Unassembled WGS sequence"/>
</dbReference>
<dbReference type="EMBL" id="JAKKPZ010000002">
    <property type="protein sequence ID" value="KAI1725949.1"/>
    <property type="molecule type" value="Genomic_DNA"/>
</dbReference>
<feature type="region of interest" description="Disordered" evidence="1">
    <location>
        <begin position="23"/>
        <end position="51"/>
    </location>
</feature>
<feature type="signal peptide" evidence="2">
    <location>
        <begin position="1"/>
        <end position="19"/>
    </location>
</feature>
<accession>A0AAD4NBL1</accession>
<evidence type="ECO:0000256" key="2">
    <source>
        <dbReference type="SAM" id="SignalP"/>
    </source>
</evidence>
<keyword evidence="4" id="KW-1185">Reference proteome</keyword>
<protein>
    <recommendedName>
        <fullName evidence="5">Secreted protein</fullName>
    </recommendedName>
</protein>
<dbReference type="AlphaFoldDB" id="A0AAD4NBL1"/>
<gene>
    <name evidence="3" type="ORF">DdX_02639</name>
</gene>
<feature type="compositionally biased region" description="Polar residues" evidence="1">
    <location>
        <begin position="23"/>
        <end position="32"/>
    </location>
</feature>
<evidence type="ECO:0008006" key="5">
    <source>
        <dbReference type="Google" id="ProtNLM"/>
    </source>
</evidence>
<feature type="chain" id="PRO_5041979909" description="Secreted protein" evidence="2">
    <location>
        <begin position="20"/>
        <end position="124"/>
    </location>
</feature>